<evidence type="ECO:0000256" key="4">
    <source>
        <dbReference type="ARBA" id="ARBA00022827"/>
    </source>
</evidence>
<evidence type="ECO:0000256" key="5">
    <source>
        <dbReference type="ARBA" id="ARBA00023002"/>
    </source>
</evidence>
<dbReference type="PRINTS" id="PR00368">
    <property type="entry name" value="FADPNR"/>
</dbReference>
<dbReference type="GO" id="GO:0005737">
    <property type="term" value="C:cytoplasm"/>
    <property type="evidence" value="ECO:0007669"/>
    <property type="project" value="TreeGrafter"/>
</dbReference>
<dbReference type="SUPFAM" id="SSF55424">
    <property type="entry name" value="FAD/NAD-linked reductases, dimerisation (C-terminal) domain"/>
    <property type="match status" value="1"/>
</dbReference>
<dbReference type="Pfam" id="PF21791">
    <property type="entry name" value="MDHAR3-like_C"/>
    <property type="match status" value="1"/>
</dbReference>
<dbReference type="Gene3D" id="3.30.390.30">
    <property type="match status" value="1"/>
</dbReference>
<dbReference type="OrthoDB" id="432169at2759"/>
<evidence type="ECO:0000259" key="9">
    <source>
        <dbReference type="Pfam" id="PF21791"/>
    </source>
</evidence>
<comment type="cofactor">
    <cofactor evidence="1">
        <name>FAD</name>
        <dbReference type="ChEBI" id="CHEBI:57692"/>
    </cofactor>
</comment>
<reference evidence="10" key="1">
    <citation type="submission" date="2020-12" db="EMBL/GenBank/DDBJ databases">
        <authorList>
            <person name="Iha C."/>
        </authorList>
    </citation>
    <scope>NUCLEOTIDE SEQUENCE</scope>
</reference>
<dbReference type="PRINTS" id="PR00411">
    <property type="entry name" value="PNDRDTASEI"/>
</dbReference>
<dbReference type="EC" id="1.6.5.4" evidence="7"/>
<dbReference type="Gene3D" id="3.50.50.60">
    <property type="entry name" value="FAD/NAD(P)-binding domain"/>
    <property type="match status" value="2"/>
</dbReference>
<protein>
    <recommendedName>
        <fullName evidence="7">monodehydroascorbate reductase (NADH)</fullName>
        <ecNumber evidence="7">1.6.5.4</ecNumber>
    </recommendedName>
</protein>
<evidence type="ECO:0000256" key="2">
    <source>
        <dbReference type="ARBA" id="ARBA00006442"/>
    </source>
</evidence>
<keyword evidence="6" id="KW-0520">NAD</keyword>
<evidence type="ECO:0000256" key="7">
    <source>
        <dbReference type="ARBA" id="ARBA00038920"/>
    </source>
</evidence>
<dbReference type="AlphaFoldDB" id="A0A8S1JF76"/>
<proteinExistence type="inferred from homology"/>
<keyword evidence="11" id="KW-1185">Reference proteome</keyword>
<keyword evidence="5" id="KW-0560">Oxidoreductase</keyword>
<keyword evidence="3" id="KW-0285">Flavoprotein</keyword>
<dbReference type="EMBL" id="CAJHUC010003001">
    <property type="protein sequence ID" value="CAD7705019.1"/>
    <property type="molecule type" value="Genomic_DNA"/>
</dbReference>
<evidence type="ECO:0000256" key="6">
    <source>
        <dbReference type="ARBA" id="ARBA00023027"/>
    </source>
</evidence>
<dbReference type="InterPro" id="IPR050446">
    <property type="entry name" value="FAD-oxidoreductase/Apoptosis"/>
</dbReference>
<dbReference type="InterPro" id="IPR023753">
    <property type="entry name" value="FAD/NAD-binding_dom"/>
</dbReference>
<dbReference type="GO" id="GO:0016656">
    <property type="term" value="F:monodehydroascorbate reductase (NADH) activity"/>
    <property type="evidence" value="ECO:0007669"/>
    <property type="project" value="UniProtKB-EC"/>
</dbReference>
<keyword evidence="4" id="KW-0274">FAD</keyword>
<dbReference type="PANTHER" id="PTHR43557">
    <property type="entry name" value="APOPTOSIS-INDUCING FACTOR 1"/>
    <property type="match status" value="1"/>
</dbReference>
<dbReference type="Pfam" id="PF07992">
    <property type="entry name" value="Pyr_redox_2"/>
    <property type="match status" value="1"/>
</dbReference>
<dbReference type="SUPFAM" id="SSF51905">
    <property type="entry name" value="FAD/NAD(P)-binding domain"/>
    <property type="match status" value="1"/>
</dbReference>
<gene>
    <name evidence="10" type="ORF">OSTQU699_LOCUS10374</name>
</gene>
<dbReference type="Proteomes" id="UP000708148">
    <property type="component" value="Unassembled WGS sequence"/>
</dbReference>
<evidence type="ECO:0000256" key="1">
    <source>
        <dbReference type="ARBA" id="ARBA00001974"/>
    </source>
</evidence>
<dbReference type="PANTHER" id="PTHR43557:SF2">
    <property type="entry name" value="RIESKE DOMAIN-CONTAINING PROTEIN-RELATED"/>
    <property type="match status" value="1"/>
</dbReference>
<comment type="similarity">
    <text evidence="2">Belongs to the FAD-dependent oxidoreductase family.</text>
</comment>
<dbReference type="InterPro" id="IPR048618">
    <property type="entry name" value="MDHAR3-like_C"/>
</dbReference>
<dbReference type="InterPro" id="IPR036188">
    <property type="entry name" value="FAD/NAD-bd_sf"/>
</dbReference>
<evidence type="ECO:0000313" key="11">
    <source>
        <dbReference type="Proteomes" id="UP000708148"/>
    </source>
</evidence>
<evidence type="ECO:0000313" key="10">
    <source>
        <dbReference type="EMBL" id="CAD7705019.1"/>
    </source>
</evidence>
<organism evidence="10 11">
    <name type="scientific">Ostreobium quekettii</name>
    <dbReference type="NCBI Taxonomy" id="121088"/>
    <lineage>
        <taxon>Eukaryota</taxon>
        <taxon>Viridiplantae</taxon>
        <taxon>Chlorophyta</taxon>
        <taxon>core chlorophytes</taxon>
        <taxon>Ulvophyceae</taxon>
        <taxon>TCBD clade</taxon>
        <taxon>Bryopsidales</taxon>
        <taxon>Ostreobineae</taxon>
        <taxon>Ostreobiaceae</taxon>
        <taxon>Ostreobium</taxon>
    </lineage>
</organism>
<name>A0A8S1JF76_9CHLO</name>
<feature type="domain" description="FAD/NAD(P)-binding" evidence="8">
    <location>
        <begin position="4"/>
        <end position="318"/>
    </location>
</feature>
<accession>A0A8S1JF76</accession>
<comment type="caution">
    <text evidence="10">The sequence shown here is derived from an EMBL/GenBank/DDBJ whole genome shotgun (WGS) entry which is preliminary data.</text>
</comment>
<dbReference type="InterPro" id="IPR016156">
    <property type="entry name" value="FAD/NAD-linked_Rdtase_dimer_sf"/>
</dbReference>
<sequence>MRSFKYVILGGGVGAGYAAHEFVRRGLAPGDLCIISSEAVVAYERPALSKGYLNPENAARLPGFHTCVGLGLGRQDPGWYAERGIQYLTGVTVTDVDVAGRKLRIGGADEVTYGKLLVATGSRPVTLQEHGTPGWDLRGIFYLRNLADAERMMQGIKECKARDGRAVVVGAGFVGMEIAAVLRQNGLEVAMVFPGGMLMDRMLPPEVATFYEDFYQNKGIEICWGQKVSELHGRDGHIEAVETTEGQMLSASMVVAGIGARPNKELFTGQLDMAAGGITVNGKLLTSDPNVYAIGDVAAFQLTRYSGNLQRQEHVTNARLTAIHAVSAIMDPENTVDYDYVPYYYSRFFSLSWQFHGINKGKGVPFGSQKDEKFGLYWVHEGRVVAAFLEGGSDVEFKWVKAVARERPKAPCEEELEDMGLEFAAKVANAG</sequence>
<evidence type="ECO:0000259" key="8">
    <source>
        <dbReference type="Pfam" id="PF07992"/>
    </source>
</evidence>
<evidence type="ECO:0000256" key="3">
    <source>
        <dbReference type="ARBA" id="ARBA00022630"/>
    </source>
</evidence>
<feature type="domain" description="Monodehydroascorbate reductase 3-like C-terminal" evidence="9">
    <location>
        <begin position="341"/>
        <end position="424"/>
    </location>
</feature>